<keyword evidence="3" id="KW-1185">Reference proteome</keyword>
<accession>E5A472</accession>
<feature type="region of interest" description="Disordered" evidence="1">
    <location>
        <begin position="272"/>
        <end position="457"/>
    </location>
</feature>
<feature type="compositionally biased region" description="Polar residues" evidence="1">
    <location>
        <begin position="293"/>
        <end position="322"/>
    </location>
</feature>
<name>E5A472_LEPMJ</name>
<organism evidence="3">
    <name type="scientific">Leptosphaeria maculans (strain JN3 / isolate v23.1.3 / race Av1-4-5-6-7-8)</name>
    <name type="common">Blackleg fungus</name>
    <name type="synonym">Phoma lingam</name>
    <dbReference type="NCBI Taxonomy" id="985895"/>
    <lineage>
        <taxon>Eukaryota</taxon>
        <taxon>Fungi</taxon>
        <taxon>Dikarya</taxon>
        <taxon>Ascomycota</taxon>
        <taxon>Pezizomycotina</taxon>
        <taxon>Dothideomycetes</taxon>
        <taxon>Pleosporomycetidae</taxon>
        <taxon>Pleosporales</taxon>
        <taxon>Pleosporineae</taxon>
        <taxon>Leptosphaeriaceae</taxon>
        <taxon>Plenodomus</taxon>
        <taxon>Plenodomus lingam/Leptosphaeria maculans species complex</taxon>
    </lineage>
</organism>
<proteinExistence type="predicted"/>
<reference evidence="3" key="1">
    <citation type="journal article" date="2011" name="Nat. Commun.">
        <title>Effector diversification within compartments of the Leptosphaeria maculans genome affected by Repeat-Induced Point mutations.</title>
        <authorList>
            <person name="Rouxel T."/>
            <person name="Grandaubert J."/>
            <person name="Hane J.K."/>
            <person name="Hoede C."/>
            <person name="van de Wouw A.P."/>
            <person name="Couloux A."/>
            <person name="Dominguez V."/>
            <person name="Anthouard V."/>
            <person name="Bally P."/>
            <person name="Bourras S."/>
            <person name="Cozijnsen A.J."/>
            <person name="Ciuffetti L.M."/>
            <person name="Degrave A."/>
            <person name="Dilmaghani A."/>
            <person name="Duret L."/>
            <person name="Fudal I."/>
            <person name="Goodwin S.B."/>
            <person name="Gout L."/>
            <person name="Glaser N."/>
            <person name="Linglin J."/>
            <person name="Kema G.H.J."/>
            <person name="Lapalu N."/>
            <person name="Lawrence C.B."/>
            <person name="May K."/>
            <person name="Meyer M."/>
            <person name="Ollivier B."/>
            <person name="Poulain J."/>
            <person name="Schoch C.L."/>
            <person name="Simon A."/>
            <person name="Spatafora J.W."/>
            <person name="Stachowiak A."/>
            <person name="Turgeon B.G."/>
            <person name="Tyler B.M."/>
            <person name="Vincent D."/>
            <person name="Weissenbach J."/>
            <person name="Amselem J."/>
            <person name="Quesneville H."/>
            <person name="Oliver R.P."/>
            <person name="Wincker P."/>
            <person name="Balesdent M.-H."/>
            <person name="Howlett B.J."/>
        </authorList>
    </citation>
    <scope>NUCLEOTIDE SEQUENCE [LARGE SCALE GENOMIC DNA]</scope>
    <source>
        <strain evidence="3">JN3 / isolate v23.1.3 / race Av1-4-5-6-7-8</strain>
    </source>
</reference>
<gene>
    <name evidence="2" type="ORF">LEMA_P098260.1</name>
</gene>
<evidence type="ECO:0000256" key="1">
    <source>
        <dbReference type="SAM" id="MobiDB-lite"/>
    </source>
</evidence>
<evidence type="ECO:0000313" key="2">
    <source>
        <dbReference type="EMBL" id="CBX98417.1"/>
    </source>
</evidence>
<protein>
    <submittedName>
        <fullName evidence="2">Predicted protein</fullName>
    </submittedName>
</protein>
<evidence type="ECO:0000313" key="3">
    <source>
        <dbReference type="Proteomes" id="UP000002668"/>
    </source>
</evidence>
<feature type="region of interest" description="Disordered" evidence="1">
    <location>
        <begin position="155"/>
        <end position="219"/>
    </location>
</feature>
<dbReference type="eggNOG" id="ENOG502RJ0M">
    <property type="taxonomic scope" value="Eukaryota"/>
</dbReference>
<dbReference type="AlphaFoldDB" id="E5A472"/>
<dbReference type="OrthoDB" id="3799586at2759"/>
<dbReference type="InParanoid" id="E5A472"/>
<feature type="compositionally biased region" description="Polar residues" evidence="1">
    <location>
        <begin position="165"/>
        <end position="178"/>
    </location>
</feature>
<dbReference type="VEuPathDB" id="FungiDB:LEMA_P098260.1"/>
<sequence length="457" mass="47610">MSSATRKPMFAAAAAMDLSAWSQNFYNGTFTWDGQGFTDDHGVYREFDACDPLARAPTPLPSVFESEGESGVLNLQGVGDGVASVGSDGHGRGQDVLGLGFEDWSKVKAISDEGRSFSSVSDAEPAIEAAKMRNDSIISSGIEKKVVGEKIKGDHDEAQVPDISKPTQNVGPVSSDLPQPTAVAKEAGKKPTVSPPKAKQTGVLGKSKGKAPVKRKEPNVFATPSSGRIKLKRKLSTSPKREFTWNASVSQPSGTNIPFLGMKKGTLAVKKPTVPDVSATASPGKMTQKRRYSSASPNTVFELSPKSSSTSGFSDCPSNLSDASAGECANTTAASPSKKPRLSPKSPNIYASSPEPTTPSPKRKGVAQVVGRKAKTDDGKTNAGSKMAPPPRRGVAQVIVRKKEGKAADKGSAVQTEGGAGEPSLLALHADGYGVGGGERRRSTRRGGGRGGDVRFG</sequence>
<dbReference type="HOGENOM" id="CLU_598600_0_0_1"/>
<dbReference type="Proteomes" id="UP000002668">
    <property type="component" value="Genome"/>
</dbReference>
<dbReference type="EMBL" id="FP929133">
    <property type="protein sequence ID" value="CBX98417.1"/>
    <property type="molecule type" value="Genomic_DNA"/>
</dbReference>